<dbReference type="InterPro" id="IPR017927">
    <property type="entry name" value="FAD-bd_FR_type"/>
</dbReference>
<dbReference type="Gene3D" id="3.40.50.80">
    <property type="entry name" value="Nucleotide-binding domain of ferredoxin-NADP reductase (FNR) module"/>
    <property type="match status" value="1"/>
</dbReference>
<keyword evidence="3" id="KW-1185">Reference proteome</keyword>
<gene>
    <name evidence="2" type="ORF">ACFQDO_16035</name>
</gene>
<dbReference type="RefSeq" id="WP_345714597.1">
    <property type="nucleotide sequence ID" value="NZ_BAABFP010000002.1"/>
</dbReference>
<dbReference type="InterPro" id="IPR013113">
    <property type="entry name" value="SIP_FAD-bd"/>
</dbReference>
<comment type="caution">
    <text evidence="2">The sequence shown here is derived from an EMBL/GenBank/DDBJ whole genome shotgun (WGS) entry which is preliminary data.</text>
</comment>
<dbReference type="EMBL" id="JBHSRD010000006">
    <property type="protein sequence ID" value="MFC6008645.1"/>
    <property type="molecule type" value="Genomic_DNA"/>
</dbReference>
<sequence>MSAQPSEKASAVSPLLAFEIEVVALTRLSPHFLRVTFGGDDLAGLDDGGHLGPRDLRVKLMFASPGFALPDFGDLSGGWYSQWLAMDPARRGSMRTYTIRAARVRGDRPPQIDIDFVLHPGQGPVGPAARWAADVRVGDRLVLLGPNAAAATGGAPPGVEWAPPTGSGVQVLMVGDETAVPAIGSVLATLPADVRGQALIEVPDAADVLDLATAARVDVRWCVRGERPRGQALSELVRTGLASADVGVSPAAAEALPEVDVDEEILWETGEPVADGWYAWLAGEAAMVRDLRRYLVGECGIDRRRVAFMGYWREGRAESS</sequence>
<dbReference type="InterPro" id="IPR007037">
    <property type="entry name" value="SIP_rossman_dom"/>
</dbReference>
<dbReference type="Proteomes" id="UP001596189">
    <property type="component" value="Unassembled WGS sequence"/>
</dbReference>
<evidence type="ECO:0000313" key="2">
    <source>
        <dbReference type="EMBL" id="MFC6008645.1"/>
    </source>
</evidence>
<dbReference type="Pfam" id="PF04954">
    <property type="entry name" value="SIP"/>
    <property type="match status" value="1"/>
</dbReference>
<evidence type="ECO:0000259" key="1">
    <source>
        <dbReference type="PROSITE" id="PS51384"/>
    </source>
</evidence>
<dbReference type="CDD" id="cd06193">
    <property type="entry name" value="siderophore_interacting"/>
    <property type="match status" value="1"/>
</dbReference>
<dbReference type="PROSITE" id="PS51384">
    <property type="entry name" value="FAD_FR"/>
    <property type="match status" value="1"/>
</dbReference>
<dbReference type="InterPro" id="IPR039374">
    <property type="entry name" value="SIP_fam"/>
</dbReference>
<proteinExistence type="predicted"/>
<evidence type="ECO:0000313" key="3">
    <source>
        <dbReference type="Proteomes" id="UP001596189"/>
    </source>
</evidence>
<dbReference type="Gene3D" id="2.40.30.10">
    <property type="entry name" value="Translation factors"/>
    <property type="match status" value="1"/>
</dbReference>
<dbReference type="InterPro" id="IPR039261">
    <property type="entry name" value="FNR_nucleotide-bd"/>
</dbReference>
<dbReference type="PANTHER" id="PTHR30157">
    <property type="entry name" value="FERRIC REDUCTASE, NADPH-DEPENDENT"/>
    <property type="match status" value="1"/>
</dbReference>
<feature type="domain" description="FAD-binding FR-type" evidence="1">
    <location>
        <begin position="15"/>
        <end position="153"/>
    </location>
</feature>
<reference evidence="3" key="1">
    <citation type="journal article" date="2019" name="Int. J. Syst. Evol. Microbiol.">
        <title>The Global Catalogue of Microorganisms (GCM) 10K type strain sequencing project: providing services to taxonomists for standard genome sequencing and annotation.</title>
        <authorList>
            <consortium name="The Broad Institute Genomics Platform"/>
            <consortium name="The Broad Institute Genome Sequencing Center for Infectious Disease"/>
            <person name="Wu L."/>
            <person name="Ma J."/>
        </authorList>
    </citation>
    <scope>NUCLEOTIDE SEQUENCE [LARGE SCALE GENOMIC DNA]</scope>
    <source>
        <strain evidence="3">KACC 14249</strain>
    </source>
</reference>
<protein>
    <submittedName>
        <fullName evidence="2">Siderophore-interacting protein</fullName>
    </submittedName>
</protein>
<dbReference type="Pfam" id="PF08021">
    <property type="entry name" value="FAD_binding_9"/>
    <property type="match status" value="1"/>
</dbReference>
<name>A0ABW1JHM1_9ACTN</name>
<dbReference type="SUPFAM" id="SSF63380">
    <property type="entry name" value="Riboflavin synthase domain-like"/>
    <property type="match status" value="1"/>
</dbReference>
<organism evidence="2 3">
    <name type="scientific">Angustibacter luteus</name>
    <dbReference type="NCBI Taxonomy" id="658456"/>
    <lineage>
        <taxon>Bacteria</taxon>
        <taxon>Bacillati</taxon>
        <taxon>Actinomycetota</taxon>
        <taxon>Actinomycetes</taxon>
        <taxon>Kineosporiales</taxon>
        <taxon>Kineosporiaceae</taxon>
    </lineage>
</organism>
<dbReference type="PANTHER" id="PTHR30157:SF0">
    <property type="entry name" value="NADPH-DEPENDENT FERRIC-CHELATE REDUCTASE"/>
    <property type="match status" value="1"/>
</dbReference>
<accession>A0ABW1JHM1</accession>
<dbReference type="InterPro" id="IPR017938">
    <property type="entry name" value="Riboflavin_synthase-like_b-brl"/>
</dbReference>